<name>A0A162DZG3_9MYCO</name>
<protein>
    <recommendedName>
        <fullName evidence="2">PE domain-containing protein</fullName>
    </recommendedName>
</protein>
<dbReference type="InterPro" id="IPR000084">
    <property type="entry name" value="PE-PGRS_N"/>
</dbReference>
<gene>
    <name evidence="3" type="ORF">A4G28_01800</name>
</gene>
<dbReference type="AlphaFoldDB" id="A0A162DZG3"/>
<dbReference type="Proteomes" id="UP000077342">
    <property type="component" value="Unassembled WGS sequence"/>
</dbReference>
<dbReference type="InterPro" id="IPR038332">
    <property type="entry name" value="PPE_sf"/>
</dbReference>
<feature type="compositionally biased region" description="Basic residues" evidence="1">
    <location>
        <begin position="1"/>
        <end position="20"/>
    </location>
</feature>
<keyword evidence="4" id="KW-1185">Reference proteome</keyword>
<feature type="domain" description="PE" evidence="2">
    <location>
        <begin position="24"/>
        <end position="65"/>
    </location>
</feature>
<sequence>MPQRFPRRRGHQRMNSRRAGRTGSLFASHARVYQALSREAAAFHAQFMQALSTAAGSYAAAEAANASPLQTVVQDLLGVINAPTNALLGRPLIGDGANGTAANPNGGAGRLLFGNGGNGFSQAANPGVPSGAGGPRG</sequence>
<dbReference type="InterPro" id="IPR048996">
    <property type="entry name" value="PGRS_rpt"/>
</dbReference>
<organism evidence="3 4">
    <name type="scientific">Mycobacterium ostraviense</name>
    <dbReference type="NCBI Taxonomy" id="2738409"/>
    <lineage>
        <taxon>Bacteria</taxon>
        <taxon>Bacillati</taxon>
        <taxon>Actinomycetota</taxon>
        <taxon>Actinomycetes</taxon>
        <taxon>Mycobacteriales</taxon>
        <taxon>Mycobacteriaceae</taxon>
        <taxon>Mycobacterium</taxon>
    </lineage>
</organism>
<dbReference type="Gene3D" id="1.10.287.850">
    <property type="entry name" value="HP0062-like domain"/>
    <property type="match status" value="1"/>
</dbReference>
<dbReference type="Pfam" id="PF00934">
    <property type="entry name" value="PE"/>
    <property type="match status" value="1"/>
</dbReference>
<dbReference type="Pfam" id="PF21526">
    <property type="entry name" value="PGRS"/>
    <property type="match status" value="1"/>
</dbReference>
<reference evidence="4" key="1">
    <citation type="submission" date="2016-04" db="EMBL/GenBank/DDBJ databases">
        <authorList>
            <person name="Strapagiel D."/>
            <person name="Borowka P."/>
            <person name="Marciniak B."/>
            <person name="Bakula Z."/>
            <person name="Van Ingen J."/>
            <person name="Safianowska A."/>
            <person name="Dziadek J."/>
            <person name="Jagielski T."/>
        </authorList>
    </citation>
    <scope>NUCLEOTIDE SEQUENCE [LARGE SCALE GENOMIC DNA]</scope>
    <source>
        <strain evidence="4">1010001458</strain>
    </source>
</reference>
<evidence type="ECO:0000259" key="2">
    <source>
        <dbReference type="Pfam" id="PF00934"/>
    </source>
</evidence>
<proteinExistence type="predicted"/>
<dbReference type="EMBL" id="LWCI01000124">
    <property type="protein sequence ID" value="KZS60588.1"/>
    <property type="molecule type" value="Genomic_DNA"/>
</dbReference>
<dbReference type="SUPFAM" id="SSF140459">
    <property type="entry name" value="PE/PPE dimer-like"/>
    <property type="match status" value="1"/>
</dbReference>
<evidence type="ECO:0000313" key="3">
    <source>
        <dbReference type="EMBL" id="KZS60588.1"/>
    </source>
</evidence>
<accession>A0A162DZG3</accession>
<comment type="caution">
    <text evidence="3">The sequence shown here is derived from an EMBL/GenBank/DDBJ whole genome shotgun (WGS) entry which is preliminary data.</text>
</comment>
<evidence type="ECO:0000256" key="1">
    <source>
        <dbReference type="SAM" id="MobiDB-lite"/>
    </source>
</evidence>
<feature type="region of interest" description="Disordered" evidence="1">
    <location>
        <begin position="1"/>
        <end position="21"/>
    </location>
</feature>
<evidence type="ECO:0000313" key="4">
    <source>
        <dbReference type="Proteomes" id="UP000077342"/>
    </source>
</evidence>